<dbReference type="GO" id="GO:0060090">
    <property type="term" value="F:molecular adaptor activity"/>
    <property type="evidence" value="ECO:0007669"/>
    <property type="project" value="InterPro"/>
</dbReference>
<evidence type="ECO:0000256" key="4">
    <source>
        <dbReference type="ARBA" id="ARBA00023054"/>
    </source>
</evidence>
<dbReference type="STRING" id="44941.A0A397VFQ1"/>
<evidence type="ECO:0000256" key="2">
    <source>
        <dbReference type="ARBA" id="ARBA00022490"/>
    </source>
</evidence>
<dbReference type="PANTHER" id="PTHR44981:SF3">
    <property type="entry name" value="PERICENTRIN"/>
    <property type="match status" value="1"/>
</dbReference>
<gene>
    <name evidence="8" type="ORF">C2G38_1156046</name>
</gene>
<keyword evidence="4 6" id="KW-0175">Coiled coil</keyword>
<evidence type="ECO:0000313" key="8">
    <source>
        <dbReference type="EMBL" id="RIB20812.1"/>
    </source>
</evidence>
<dbReference type="EMBL" id="QKWP01000396">
    <property type="protein sequence ID" value="RIB20812.1"/>
    <property type="molecule type" value="Genomic_DNA"/>
</dbReference>
<evidence type="ECO:0000256" key="6">
    <source>
        <dbReference type="SAM" id="Coils"/>
    </source>
</evidence>
<dbReference type="Pfam" id="PF10495">
    <property type="entry name" value="PACT_coil_coil"/>
    <property type="match status" value="1"/>
</dbReference>
<organism evidence="8 9">
    <name type="scientific">Gigaspora rosea</name>
    <dbReference type="NCBI Taxonomy" id="44941"/>
    <lineage>
        <taxon>Eukaryota</taxon>
        <taxon>Fungi</taxon>
        <taxon>Fungi incertae sedis</taxon>
        <taxon>Mucoromycota</taxon>
        <taxon>Glomeromycotina</taxon>
        <taxon>Glomeromycetes</taxon>
        <taxon>Diversisporales</taxon>
        <taxon>Gigasporaceae</taxon>
        <taxon>Gigaspora</taxon>
    </lineage>
</organism>
<keyword evidence="5" id="KW-0206">Cytoskeleton</keyword>
<evidence type="ECO:0000256" key="3">
    <source>
        <dbReference type="ARBA" id="ARBA00022553"/>
    </source>
</evidence>
<proteinExistence type="predicted"/>
<dbReference type="GO" id="GO:0007165">
    <property type="term" value="P:signal transduction"/>
    <property type="evidence" value="ECO:0007669"/>
    <property type="project" value="InterPro"/>
</dbReference>
<name>A0A397VFQ1_9GLOM</name>
<reference evidence="8 9" key="1">
    <citation type="submission" date="2018-06" db="EMBL/GenBank/DDBJ databases">
        <title>Comparative genomics reveals the genomic features of Rhizophagus irregularis, R. cerebriforme, R. diaphanum and Gigaspora rosea, and their symbiotic lifestyle signature.</title>
        <authorList>
            <person name="Morin E."/>
            <person name="San Clemente H."/>
            <person name="Chen E.C.H."/>
            <person name="De La Providencia I."/>
            <person name="Hainaut M."/>
            <person name="Kuo A."/>
            <person name="Kohler A."/>
            <person name="Murat C."/>
            <person name="Tang N."/>
            <person name="Roy S."/>
            <person name="Loubradou J."/>
            <person name="Henrissat B."/>
            <person name="Grigoriev I.V."/>
            <person name="Corradi N."/>
            <person name="Roux C."/>
            <person name="Martin F.M."/>
        </authorList>
    </citation>
    <scope>NUCLEOTIDE SEQUENCE [LARGE SCALE GENOMIC DNA]</scope>
    <source>
        <strain evidence="8 9">DAOM 194757</strain>
    </source>
</reference>
<comment type="subcellular location">
    <subcellularLocation>
        <location evidence="1">Cytoplasm</location>
        <location evidence="1">Cytoskeleton</location>
        <location evidence="1">Microtubule organizing center</location>
        <location evidence="1">Centrosome</location>
    </subcellularLocation>
</comment>
<evidence type="ECO:0000256" key="1">
    <source>
        <dbReference type="ARBA" id="ARBA00004300"/>
    </source>
</evidence>
<evidence type="ECO:0000256" key="5">
    <source>
        <dbReference type="ARBA" id="ARBA00023212"/>
    </source>
</evidence>
<comment type="caution">
    <text evidence="8">The sequence shown here is derived from an EMBL/GenBank/DDBJ whole genome shotgun (WGS) entry which is preliminary data.</text>
</comment>
<dbReference type="GO" id="GO:0005737">
    <property type="term" value="C:cytoplasm"/>
    <property type="evidence" value="ECO:0007669"/>
    <property type="project" value="UniProtKB-ARBA"/>
</dbReference>
<dbReference type="InterPro" id="IPR028745">
    <property type="entry name" value="AKAP9/Pericentrin"/>
</dbReference>
<feature type="domain" description="Pericentrin/AKAP-450 centrosomal targeting" evidence="7">
    <location>
        <begin position="157"/>
        <end position="226"/>
    </location>
</feature>
<feature type="coiled-coil region" evidence="6">
    <location>
        <begin position="46"/>
        <end position="91"/>
    </location>
</feature>
<dbReference type="OrthoDB" id="2020852at2759"/>
<keyword evidence="3" id="KW-0597">Phosphoprotein</keyword>
<protein>
    <recommendedName>
        <fullName evidence="7">Pericentrin/AKAP-450 centrosomal targeting domain-containing protein</fullName>
    </recommendedName>
</protein>
<keyword evidence="2" id="KW-0963">Cytoplasm</keyword>
<dbReference type="InterPro" id="IPR019528">
    <property type="entry name" value="PACT_domain"/>
</dbReference>
<dbReference type="GO" id="GO:0005815">
    <property type="term" value="C:microtubule organizing center"/>
    <property type="evidence" value="ECO:0007669"/>
    <property type="project" value="UniProtKB-ARBA"/>
</dbReference>
<keyword evidence="9" id="KW-1185">Reference proteome</keyword>
<evidence type="ECO:0000259" key="7">
    <source>
        <dbReference type="Pfam" id="PF10495"/>
    </source>
</evidence>
<evidence type="ECO:0000313" key="9">
    <source>
        <dbReference type="Proteomes" id="UP000266673"/>
    </source>
</evidence>
<accession>A0A397VFQ1</accession>
<dbReference type="AlphaFoldDB" id="A0A397VFQ1"/>
<dbReference type="Proteomes" id="UP000266673">
    <property type="component" value="Unassembled WGS sequence"/>
</dbReference>
<dbReference type="PANTHER" id="PTHR44981">
    <property type="entry name" value="PERICENTRIN-LIKE PROTEIN, ISOFORM F"/>
    <property type="match status" value="1"/>
</dbReference>
<sequence length="244" mass="28965">MEQLQDSFEVERNQYKLQLQRMESSNKRRVGGSVEDDEVKTLVDEISRLKHELSMKNSQLQKLQESAQNEINSLQEEIQSTQQQQLALIEKMQVINPSNLENGQRVSRNIPPEYQKMLEEKDAKYKHKYQSELISERMQHVEDCKMLLNEVRYLKAKCYRESRFRADLCYQKKFLLVLLGGMESCEQATLLLISDLRNPRRITSPLLNKFRSAVIAILAVQRMRSSWNRNKELKRNIQLQQQRY</sequence>